<dbReference type="PANTHER" id="PTHR46268:SF15">
    <property type="entry name" value="UNIVERSAL STRESS PROTEIN HP_0031"/>
    <property type="match status" value="1"/>
</dbReference>
<evidence type="ECO:0000313" key="4">
    <source>
        <dbReference type="Proteomes" id="UP000033874"/>
    </source>
</evidence>
<dbReference type="CDD" id="cd00293">
    <property type="entry name" value="USP-like"/>
    <property type="match status" value="1"/>
</dbReference>
<proteinExistence type="inferred from homology"/>
<dbReference type="Proteomes" id="UP000033874">
    <property type="component" value="Unassembled WGS sequence"/>
</dbReference>
<protein>
    <submittedName>
        <fullName evidence="3">Universal stress protein UspA</fullName>
    </submittedName>
</protein>
<dbReference type="SUPFAM" id="SSF52402">
    <property type="entry name" value="Adenine nucleotide alpha hydrolases-like"/>
    <property type="match status" value="1"/>
</dbReference>
<feature type="domain" description="UspA" evidence="2">
    <location>
        <begin position="1"/>
        <end position="149"/>
    </location>
</feature>
<sequence>MYDRILISTDGSDLAKKGVDHGLALAKALGVDAIIVTVTERFPVFSSGAGYDLAWSDAALSEYAQGQKQAADGILLGAKQAADALGVTAATLHVPDAEVGEAIIAAAREGGCGLIVMASHGRRGLGRLMLGSKASEVLTHSDIPVLVVR</sequence>
<dbReference type="PANTHER" id="PTHR46268">
    <property type="entry name" value="STRESS RESPONSE PROTEIN NHAX"/>
    <property type="match status" value="1"/>
</dbReference>
<organism evidence="3 4">
    <name type="scientific">Sphingobium chungbukense</name>
    <dbReference type="NCBI Taxonomy" id="56193"/>
    <lineage>
        <taxon>Bacteria</taxon>
        <taxon>Pseudomonadati</taxon>
        <taxon>Pseudomonadota</taxon>
        <taxon>Alphaproteobacteria</taxon>
        <taxon>Sphingomonadales</taxon>
        <taxon>Sphingomonadaceae</taxon>
        <taxon>Sphingobium</taxon>
    </lineage>
</organism>
<name>A0A0M3ANL4_9SPHN</name>
<gene>
    <name evidence="3" type="ORF">YP76_18165</name>
</gene>
<reference evidence="3 4" key="1">
    <citation type="submission" date="2015-04" db="EMBL/GenBank/DDBJ databases">
        <title>Genome sequence of aromatic hydrocarbons-degrading Sphingobium chungbukense DJ77.</title>
        <authorList>
            <person name="Kim Y.-C."/>
            <person name="Chae J.-C."/>
        </authorList>
    </citation>
    <scope>NUCLEOTIDE SEQUENCE [LARGE SCALE GENOMIC DNA]</scope>
    <source>
        <strain evidence="3 4">DJ77</strain>
    </source>
</reference>
<dbReference type="Pfam" id="PF00582">
    <property type="entry name" value="Usp"/>
    <property type="match status" value="1"/>
</dbReference>
<dbReference type="AlphaFoldDB" id="A0A0M3ANL4"/>
<comment type="similarity">
    <text evidence="1">Belongs to the universal stress protein A family.</text>
</comment>
<dbReference type="PRINTS" id="PR01438">
    <property type="entry name" value="UNVRSLSTRESS"/>
</dbReference>
<evidence type="ECO:0000256" key="1">
    <source>
        <dbReference type="ARBA" id="ARBA00008791"/>
    </source>
</evidence>
<dbReference type="Gene3D" id="3.40.50.620">
    <property type="entry name" value="HUPs"/>
    <property type="match status" value="1"/>
</dbReference>
<dbReference type="InterPro" id="IPR014729">
    <property type="entry name" value="Rossmann-like_a/b/a_fold"/>
</dbReference>
<evidence type="ECO:0000313" key="3">
    <source>
        <dbReference type="EMBL" id="KKW90526.1"/>
    </source>
</evidence>
<dbReference type="RefSeq" id="WP_046765029.1">
    <property type="nucleotide sequence ID" value="NZ_LBIC01000009.1"/>
</dbReference>
<dbReference type="EMBL" id="LBIC01000009">
    <property type="protein sequence ID" value="KKW90526.1"/>
    <property type="molecule type" value="Genomic_DNA"/>
</dbReference>
<accession>A0A0M3ANL4</accession>
<evidence type="ECO:0000259" key="2">
    <source>
        <dbReference type="Pfam" id="PF00582"/>
    </source>
</evidence>
<comment type="caution">
    <text evidence="3">The sequence shown here is derived from an EMBL/GenBank/DDBJ whole genome shotgun (WGS) entry which is preliminary data.</text>
</comment>
<dbReference type="InterPro" id="IPR006016">
    <property type="entry name" value="UspA"/>
</dbReference>
<keyword evidence="4" id="KW-1185">Reference proteome</keyword>
<dbReference type="PATRIC" id="fig|56193.3.peg.3807"/>
<dbReference type="InterPro" id="IPR006015">
    <property type="entry name" value="Universal_stress_UspA"/>
</dbReference>
<dbReference type="STRING" id="56193.YP76_18165"/>